<name>A0A1I4NLC2_9GAMM</name>
<proteinExistence type="predicted"/>
<evidence type="ECO:0000313" key="2">
    <source>
        <dbReference type="EMBL" id="SFM16251.1"/>
    </source>
</evidence>
<sequence length="342" mass="36596">MIAVETAKPHATLCHITEKIQPANVFSAKHLPVRMASRTRLGQPLVVPCCLLVCSHHGSFESGRPPVPDQHTGAGPTRRACAAPAFRLYPGFDYRISVRKNISLAIAGIIDSLGYCPDCATQRLTRLAWHRRPNRLCLQPVMVITASLCSGQALEQSDAGPTTGITGHSGGGQQLADCPTQRLVLATTSGQPDALAAGTSDDVHGWPQPRASNYNRPPEARNRDTGPTSAGAGRMADSNHWLCGFARPLATGASRITACCCRLSMPDSTLALASARTTRPCIHFRDADRLSMARSGADCLRSCADMPVGVANQRTHDQYRSTGHPVMLHHVAQPGPTTEAQY</sequence>
<dbReference type="EMBL" id="FOUI01000001">
    <property type="protein sequence ID" value="SFM16251.1"/>
    <property type="molecule type" value="Genomic_DNA"/>
</dbReference>
<gene>
    <name evidence="2" type="ORF">SAMN05216217_101398</name>
</gene>
<feature type="region of interest" description="Disordered" evidence="1">
    <location>
        <begin position="193"/>
        <end position="233"/>
    </location>
</feature>
<dbReference type="Proteomes" id="UP000243629">
    <property type="component" value="Unassembled WGS sequence"/>
</dbReference>
<evidence type="ECO:0000313" key="3">
    <source>
        <dbReference type="Proteomes" id="UP000243629"/>
    </source>
</evidence>
<reference evidence="3" key="1">
    <citation type="submission" date="2016-10" db="EMBL/GenBank/DDBJ databases">
        <authorList>
            <person name="Varghese N."/>
            <person name="Submissions S."/>
        </authorList>
    </citation>
    <scope>NUCLEOTIDE SEQUENCE [LARGE SCALE GENOMIC DNA]</scope>
    <source>
        <strain evidence="3">DSM 24213</strain>
    </source>
</reference>
<feature type="region of interest" description="Disordered" evidence="1">
    <location>
        <begin position="157"/>
        <end position="176"/>
    </location>
</feature>
<organism evidence="2 3">
    <name type="scientific">Halopseudomonas yangmingensis</name>
    <dbReference type="NCBI Taxonomy" id="1720063"/>
    <lineage>
        <taxon>Bacteria</taxon>
        <taxon>Pseudomonadati</taxon>
        <taxon>Pseudomonadota</taxon>
        <taxon>Gammaproteobacteria</taxon>
        <taxon>Pseudomonadales</taxon>
        <taxon>Pseudomonadaceae</taxon>
        <taxon>Halopseudomonas</taxon>
    </lineage>
</organism>
<dbReference type="AlphaFoldDB" id="A0A1I4NLC2"/>
<keyword evidence="3" id="KW-1185">Reference proteome</keyword>
<protein>
    <submittedName>
        <fullName evidence="2">Uncharacterized protein</fullName>
    </submittedName>
</protein>
<accession>A0A1I4NLC2</accession>
<dbReference type="STRING" id="1720063.SAMN05216217_101398"/>
<evidence type="ECO:0000256" key="1">
    <source>
        <dbReference type="SAM" id="MobiDB-lite"/>
    </source>
</evidence>
<feature type="compositionally biased region" description="Polar residues" evidence="1">
    <location>
        <begin position="157"/>
        <end position="166"/>
    </location>
</feature>